<evidence type="ECO:0000313" key="2">
    <source>
        <dbReference type="Proteomes" id="UP000597886"/>
    </source>
</evidence>
<dbReference type="InterPro" id="IPR046149">
    <property type="entry name" value="DUF6151"/>
</dbReference>
<sequence length="195" mass="20989">MGGPAHGGLAFSCSCGQLKGQISDRGVRLGTHVECFCHDCRAAQLYFGQPDPAPGPVDIFQMAPDEIEITAGGQFLSAMKLSPNGMLRWYASCCNAPLATTPQTARLPFAGFIVGRITGDVSALGPVTTRGFVPRPDGKQKHEKVRFAAFGLLRRALQSRLSGRWKKTPFFDPETGDPAVVPNVISKDERVALYP</sequence>
<name>A0AA91BYZ9_9RHOB</name>
<evidence type="ECO:0000313" key="1">
    <source>
        <dbReference type="EMBL" id="NOE16586.1"/>
    </source>
</evidence>
<organism evidence="1 2">
    <name type="scientific">Ruegeria atlantica</name>
    <dbReference type="NCBI Taxonomy" id="81569"/>
    <lineage>
        <taxon>Bacteria</taxon>
        <taxon>Pseudomonadati</taxon>
        <taxon>Pseudomonadota</taxon>
        <taxon>Alphaproteobacteria</taxon>
        <taxon>Rhodobacterales</taxon>
        <taxon>Roseobacteraceae</taxon>
        <taxon>Ruegeria</taxon>
    </lineage>
</organism>
<dbReference type="Pfam" id="PF19648">
    <property type="entry name" value="DUF6151"/>
    <property type="match status" value="1"/>
</dbReference>
<reference evidence="1" key="1">
    <citation type="submission" date="2019-12" db="EMBL/GenBank/DDBJ databases">
        <title>Ruegeria JWLKs population differentiation of coral mucus and skeleton niches.</title>
        <authorList>
            <person name="Luo D."/>
        </authorList>
    </citation>
    <scope>NUCLEOTIDE SEQUENCE</scope>
    <source>
        <strain evidence="1">HKCCD6181</strain>
    </source>
</reference>
<comment type="caution">
    <text evidence="1">The sequence shown here is derived from an EMBL/GenBank/DDBJ whole genome shotgun (WGS) entry which is preliminary data.</text>
</comment>
<gene>
    <name evidence="1" type="ORF">GS634_00445</name>
</gene>
<dbReference type="AlphaFoldDB" id="A0AA91BYZ9"/>
<proteinExistence type="predicted"/>
<protein>
    <submittedName>
        <fullName evidence="1">Uncharacterized protein</fullName>
    </submittedName>
</protein>
<accession>A0AA91BYZ9</accession>
<dbReference type="Proteomes" id="UP000597886">
    <property type="component" value="Unassembled WGS sequence"/>
</dbReference>
<dbReference type="EMBL" id="WVRA01000001">
    <property type="protein sequence ID" value="NOE16586.1"/>
    <property type="molecule type" value="Genomic_DNA"/>
</dbReference>